<gene>
    <name evidence="2" type="ORF">FN846DRAFT_922551</name>
</gene>
<organism evidence="2 3">
    <name type="scientific">Sphaerosporella brunnea</name>
    <dbReference type="NCBI Taxonomy" id="1250544"/>
    <lineage>
        <taxon>Eukaryota</taxon>
        <taxon>Fungi</taxon>
        <taxon>Dikarya</taxon>
        <taxon>Ascomycota</taxon>
        <taxon>Pezizomycotina</taxon>
        <taxon>Pezizomycetes</taxon>
        <taxon>Pezizales</taxon>
        <taxon>Pyronemataceae</taxon>
        <taxon>Sphaerosporella</taxon>
    </lineage>
</organism>
<dbReference type="Proteomes" id="UP000326924">
    <property type="component" value="Unassembled WGS sequence"/>
</dbReference>
<dbReference type="EMBL" id="VXIS01000288">
    <property type="protein sequence ID" value="KAA8895096.1"/>
    <property type="molecule type" value="Genomic_DNA"/>
</dbReference>
<evidence type="ECO:0000313" key="3">
    <source>
        <dbReference type="Proteomes" id="UP000326924"/>
    </source>
</evidence>
<evidence type="ECO:0000256" key="1">
    <source>
        <dbReference type="SAM" id="MobiDB-lite"/>
    </source>
</evidence>
<feature type="region of interest" description="Disordered" evidence="1">
    <location>
        <begin position="1"/>
        <end position="27"/>
    </location>
</feature>
<sequence length="310" mass="34652">MAPRRAHPARTANPPKTPRNKARKRKSLTRSIPLDSFLVNFSVLPPRVSSTARPGKNKRNKRECSYHDILHPVATWTEFSLASCITKFGAALEDTQVHESPVEITPQKDDDEKAVSSELGVAEFTVRALTAHLNRGLRACRYRLLDRPGHEVAGIKADRIGLKFPAREIRVVGDTKVSWKWRSEWRHAPLDSHHDLEYRQVLSQVHSYMNANGCEWGYVLTDREFVAVERGDVSGDIRVGEAVAWEASGSWNVAFATSFLHALAAGDEWHQPQAARSRSAAVAQAKRRVGATGTGPRRSVRVAERAKRVM</sequence>
<name>A0A5J5EJG1_9PEZI</name>
<evidence type="ECO:0000313" key="2">
    <source>
        <dbReference type="EMBL" id="KAA8895096.1"/>
    </source>
</evidence>
<reference evidence="2 3" key="1">
    <citation type="submission" date="2019-09" db="EMBL/GenBank/DDBJ databases">
        <title>Draft genome of the ectomycorrhizal ascomycete Sphaerosporella brunnea.</title>
        <authorList>
            <consortium name="DOE Joint Genome Institute"/>
            <person name="Benucci G.M."/>
            <person name="Marozzi G."/>
            <person name="Antonielli L."/>
            <person name="Sanchez S."/>
            <person name="Marco P."/>
            <person name="Wang X."/>
            <person name="Falini L.B."/>
            <person name="Barry K."/>
            <person name="Haridas S."/>
            <person name="Lipzen A."/>
            <person name="Labutti K."/>
            <person name="Grigoriev I.V."/>
            <person name="Murat C."/>
            <person name="Martin F."/>
            <person name="Albertini E."/>
            <person name="Donnini D."/>
            <person name="Bonito G."/>
        </authorList>
    </citation>
    <scope>NUCLEOTIDE SEQUENCE [LARGE SCALE GENOMIC DNA]</scope>
    <source>
        <strain evidence="2 3">Sb_GMNB300</strain>
    </source>
</reference>
<feature type="region of interest" description="Disordered" evidence="1">
    <location>
        <begin position="284"/>
        <end position="310"/>
    </location>
</feature>
<proteinExistence type="predicted"/>
<keyword evidence="3" id="KW-1185">Reference proteome</keyword>
<dbReference type="InParanoid" id="A0A5J5EJG1"/>
<dbReference type="OrthoDB" id="4367324at2759"/>
<feature type="compositionally biased region" description="Basic and acidic residues" evidence="1">
    <location>
        <begin position="301"/>
        <end position="310"/>
    </location>
</feature>
<accession>A0A5J5EJG1</accession>
<feature type="compositionally biased region" description="Basic residues" evidence="1">
    <location>
        <begin position="18"/>
        <end position="27"/>
    </location>
</feature>
<dbReference type="AlphaFoldDB" id="A0A5J5EJG1"/>
<protein>
    <submittedName>
        <fullName evidence="2">Uncharacterized protein</fullName>
    </submittedName>
</protein>
<comment type="caution">
    <text evidence="2">The sequence shown here is derived from an EMBL/GenBank/DDBJ whole genome shotgun (WGS) entry which is preliminary data.</text>
</comment>